<feature type="compositionally biased region" description="Basic and acidic residues" evidence="1">
    <location>
        <begin position="43"/>
        <end position="58"/>
    </location>
</feature>
<evidence type="ECO:0000313" key="3">
    <source>
        <dbReference type="Proteomes" id="UP001175228"/>
    </source>
</evidence>
<reference evidence="2" key="1">
    <citation type="submission" date="2023-06" db="EMBL/GenBank/DDBJ databases">
        <authorList>
            <consortium name="Lawrence Berkeley National Laboratory"/>
            <person name="Ahrendt S."/>
            <person name="Sahu N."/>
            <person name="Indic B."/>
            <person name="Wong-Bajracharya J."/>
            <person name="Merenyi Z."/>
            <person name="Ke H.-M."/>
            <person name="Monk M."/>
            <person name="Kocsube S."/>
            <person name="Drula E."/>
            <person name="Lipzen A."/>
            <person name="Balint B."/>
            <person name="Henrissat B."/>
            <person name="Andreopoulos B."/>
            <person name="Martin F.M."/>
            <person name="Harder C.B."/>
            <person name="Rigling D."/>
            <person name="Ford K.L."/>
            <person name="Foster G.D."/>
            <person name="Pangilinan J."/>
            <person name="Papanicolaou A."/>
            <person name="Barry K."/>
            <person name="LaButti K."/>
            <person name="Viragh M."/>
            <person name="Koriabine M."/>
            <person name="Yan M."/>
            <person name="Riley R."/>
            <person name="Champramary S."/>
            <person name="Plett K.L."/>
            <person name="Tsai I.J."/>
            <person name="Slot J."/>
            <person name="Sipos G."/>
            <person name="Plett J."/>
            <person name="Nagy L.G."/>
            <person name="Grigoriev I.V."/>
        </authorList>
    </citation>
    <scope>NUCLEOTIDE SEQUENCE</scope>
    <source>
        <strain evidence="2">HWK02</strain>
    </source>
</reference>
<dbReference type="InterPro" id="IPR036812">
    <property type="entry name" value="NAD(P)_OxRdtase_dom_sf"/>
</dbReference>
<evidence type="ECO:0000256" key="1">
    <source>
        <dbReference type="SAM" id="MobiDB-lite"/>
    </source>
</evidence>
<keyword evidence="3" id="KW-1185">Reference proteome</keyword>
<feature type="region of interest" description="Disordered" evidence="1">
    <location>
        <begin position="9"/>
        <end position="58"/>
    </location>
</feature>
<accession>A0AA39UP37</accession>
<proteinExistence type="predicted"/>
<dbReference type="Gene3D" id="3.20.20.100">
    <property type="entry name" value="NADP-dependent oxidoreductase domain"/>
    <property type="match status" value="1"/>
</dbReference>
<dbReference type="Proteomes" id="UP001175228">
    <property type="component" value="Unassembled WGS sequence"/>
</dbReference>
<dbReference type="AlphaFoldDB" id="A0AA39UP37"/>
<comment type="caution">
    <text evidence="2">The sequence shown here is derived from an EMBL/GenBank/DDBJ whole genome shotgun (WGS) entry which is preliminary data.</text>
</comment>
<evidence type="ECO:0000313" key="2">
    <source>
        <dbReference type="EMBL" id="KAK0486765.1"/>
    </source>
</evidence>
<protein>
    <submittedName>
        <fullName evidence="2">Uncharacterized protein</fullName>
    </submittedName>
</protein>
<name>A0AA39UP37_9AGAR</name>
<organism evidence="2 3">
    <name type="scientific">Armillaria luteobubalina</name>
    <dbReference type="NCBI Taxonomy" id="153913"/>
    <lineage>
        <taxon>Eukaryota</taxon>
        <taxon>Fungi</taxon>
        <taxon>Dikarya</taxon>
        <taxon>Basidiomycota</taxon>
        <taxon>Agaricomycotina</taxon>
        <taxon>Agaricomycetes</taxon>
        <taxon>Agaricomycetidae</taxon>
        <taxon>Agaricales</taxon>
        <taxon>Marasmiineae</taxon>
        <taxon>Physalacriaceae</taxon>
        <taxon>Armillaria</taxon>
    </lineage>
</organism>
<sequence length="153" mass="17812">MFDVGLAYAAESREENPSSGTLSPGRDRRRRVQTDGWGSGYYKRGENGGNHDNEGRELMHRDPCLQSYDWVLDEENALPILKASWDKGTNTVDMANDYRTQNENESLLYSWKRIAEPFYPSSLTDKRWVERYLVTREKIIIASKISTGLRWDW</sequence>
<dbReference type="SUPFAM" id="SSF51430">
    <property type="entry name" value="NAD(P)-linked oxidoreductase"/>
    <property type="match status" value="1"/>
</dbReference>
<gene>
    <name evidence="2" type="ORF">EDD18DRAFT_1110992</name>
</gene>
<dbReference type="EMBL" id="JAUEPU010000045">
    <property type="protein sequence ID" value="KAK0486765.1"/>
    <property type="molecule type" value="Genomic_DNA"/>
</dbReference>